<dbReference type="GO" id="GO:0016853">
    <property type="term" value="F:isomerase activity"/>
    <property type="evidence" value="ECO:0007669"/>
    <property type="project" value="UniProtKB-KW"/>
</dbReference>
<evidence type="ECO:0000313" key="3">
    <source>
        <dbReference type="Proteomes" id="UP000594468"/>
    </source>
</evidence>
<dbReference type="PANTHER" id="PTHR12110:SF41">
    <property type="entry name" value="INOSOSE DEHYDRATASE"/>
    <property type="match status" value="1"/>
</dbReference>
<organism evidence="2 3">
    <name type="scientific">Phototrophicus methaneseepsis</name>
    <dbReference type="NCBI Taxonomy" id="2710758"/>
    <lineage>
        <taxon>Bacteria</taxon>
        <taxon>Bacillati</taxon>
        <taxon>Chloroflexota</taxon>
        <taxon>Candidatus Thermofontia</taxon>
        <taxon>Phototrophicales</taxon>
        <taxon>Phototrophicaceae</taxon>
        <taxon>Phototrophicus</taxon>
    </lineage>
</organism>
<reference evidence="2 3" key="1">
    <citation type="submission" date="2020-02" db="EMBL/GenBank/DDBJ databases">
        <authorList>
            <person name="Zheng R.K."/>
            <person name="Sun C.M."/>
        </authorList>
    </citation>
    <scope>NUCLEOTIDE SEQUENCE [LARGE SCALE GENOMIC DNA]</scope>
    <source>
        <strain evidence="3">rifampicinis</strain>
    </source>
</reference>
<dbReference type="EMBL" id="CP062983">
    <property type="protein sequence ID" value="QPC83547.1"/>
    <property type="molecule type" value="Genomic_DNA"/>
</dbReference>
<evidence type="ECO:0000313" key="2">
    <source>
        <dbReference type="EMBL" id="QPC83547.1"/>
    </source>
</evidence>
<dbReference type="SUPFAM" id="SSF51658">
    <property type="entry name" value="Xylose isomerase-like"/>
    <property type="match status" value="1"/>
</dbReference>
<accession>A0A7S8IFF8</accession>
<dbReference type="InterPro" id="IPR036237">
    <property type="entry name" value="Xyl_isomerase-like_sf"/>
</dbReference>
<dbReference type="Proteomes" id="UP000594468">
    <property type="component" value="Chromosome"/>
</dbReference>
<feature type="domain" description="Xylose isomerase-like TIM barrel" evidence="1">
    <location>
        <begin position="77"/>
        <end position="231"/>
    </location>
</feature>
<evidence type="ECO:0000259" key="1">
    <source>
        <dbReference type="Pfam" id="PF01261"/>
    </source>
</evidence>
<dbReference type="PANTHER" id="PTHR12110">
    <property type="entry name" value="HYDROXYPYRUVATE ISOMERASE"/>
    <property type="match status" value="1"/>
</dbReference>
<dbReference type="Gene3D" id="3.20.20.150">
    <property type="entry name" value="Divalent-metal-dependent TIM barrel enzymes"/>
    <property type="match status" value="1"/>
</dbReference>
<protein>
    <submittedName>
        <fullName evidence="2">Sugar phosphate isomerase/epimerase</fullName>
    </submittedName>
</protein>
<gene>
    <name evidence="2" type="ORF">G4Y79_03955</name>
</gene>
<keyword evidence="2" id="KW-0413">Isomerase</keyword>
<dbReference type="RefSeq" id="WP_195171613.1">
    <property type="nucleotide sequence ID" value="NZ_CP062983.1"/>
</dbReference>
<dbReference type="AlphaFoldDB" id="A0A7S8IFF8"/>
<sequence>MSEPLFGLQLYTVREALEADFKGTMQRLYDLGIRNLEIYGGLPLPPKESAALFKDMGFSVISGHLPLPIGDEGPANIEAAKTFGMSSYFVPWISPETYADRESVEAFAMLLNDSCKVAADAGMEFGYHNHEFEFTNKIDGVPAYTILREATDPEVKFEVDTYWAQFGGVDPLELIHELGARASMIHIKDGPLDPNDRNAHMLPFGEGKMDIPAIVEAGKDVDAKAIYVELDHCATDMMEAVEKSWNYLKEQGIIS</sequence>
<dbReference type="KEGG" id="pmet:G4Y79_03955"/>
<name>A0A7S8IFF8_9CHLR</name>
<dbReference type="Pfam" id="PF01261">
    <property type="entry name" value="AP_endonuc_2"/>
    <property type="match status" value="1"/>
</dbReference>
<proteinExistence type="predicted"/>
<keyword evidence="3" id="KW-1185">Reference proteome</keyword>
<dbReference type="InterPro" id="IPR050312">
    <property type="entry name" value="IolE/XylAMocC-like"/>
</dbReference>
<dbReference type="InterPro" id="IPR013022">
    <property type="entry name" value="Xyl_isomerase-like_TIM-brl"/>
</dbReference>